<evidence type="ECO:0000313" key="1">
    <source>
        <dbReference type="EMBL" id="QTA37849.1"/>
    </source>
</evidence>
<gene>
    <name evidence="1" type="ORF">JYK00_09020</name>
</gene>
<proteinExistence type="predicted"/>
<sequence length="256" mass="30130">MFEGSKENKVDLDSFFSKAKLAVGIVNFEGEVVFENAAFKQFEQFLPKLINKFREAIVLERHFRFIENYKGRTYLVNVEPVDNSVLIIVDEYITENYLKTLEIVAKIANSLCQLYAFKGNLNYEKFGEKMYGVLSKYVDTFGVAEKITGGIKYMFLKSPKTIVIEKVFKELTLESFVFDKKEPVYFEDVRKFFKDFYINVHYDNLDAPRSYYAVPIDNKIYIFEKHGYDVFDDMLRNFLLIIANLMHLFISNIETF</sequence>
<name>A0ABX7S5M1_9BACT</name>
<reference evidence="1 2" key="1">
    <citation type="submission" date="2021-03" db="EMBL/GenBank/DDBJ databases">
        <title>Thermosipho ferrireducens sp.nov., an anaerobic thermophilic iron-reducing bacterium isolated from a deep-sea hydrothermal sulfide deposits.</title>
        <authorList>
            <person name="Zeng X."/>
            <person name="Chen Y."/>
            <person name="Shao Z."/>
        </authorList>
    </citation>
    <scope>NUCLEOTIDE SEQUENCE [LARGE SCALE GENOMIC DNA]</scope>
    <source>
        <strain evidence="1 2">JL129W03</strain>
    </source>
</reference>
<protein>
    <submittedName>
        <fullName evidence="1">Uncharacterized protein</fullName>
    </submittedName>
</protein>
<accession>A0ABX7S5M1</accession>
<dbReference type="RefSeq" id="WP_207566570.1">
    <property type="nucleotide sequence ID" value="NZ_CP071446.1"/>
</dbReference>
<organism evidence="1 2">
    <name type="scientific">Thermosipho ferrireducens</name>
    <dbReference type="NCBI Taxonomy" id="2571116"/>
    <lineage>
        <taxon>Bacteria</taxon>
        <taxon>Thermotogati</taxon>
        <taxon>Thermotogota</taxon>
        <taxon>Thermotogae</taxon>
        <taxon>Thermotogales</taxon>
        <taxon>Fervidobacteriaceae</taxon>
        <taxon>Thermosipho</taxon>
    </lineage>
</organism>
<evidence type="ECO:0000313" key="2">
    <source>
        <dbReference type="Proteomes" id="UP000671862"/>
    </source>
</evidence>
<keyword evidence="2" id="KW-1185">Reference proteome</keyword>
<dbReference type="EMBL" id="CP071446">
    <property type="protein sequence ID" value="QTA37849.1"/>
    <property type="molecule type" value="Genomic_DNA"/>
</dbReference>
<dbReference type="Proteomes" id="UP000671862">
    <property type="component" value="Chromosome"/>
</dbReference>